<feature type="domain" description="BTB" evidence="1">
    <location>
        <begin position="23"/>
        <end position="88"/>
    </location>
</feature>
<accession>W7HRK5</accession>
<protein>
    <recommendedName>
        <fullName evidence="1">BTB domain-containing protein</fullName>
    </recommendedName>
</protein>
<gene>
    <name evidence="2" type="ORF">DRE_04158</name>
</gene>
<sequence length="268" mass="30627">MVMQFEEPPYPLLESQLNQPTFTDITLVVGADQTRIPCQRLILAENCKELAASCSDLKTTEIPLPRYDPDTVRSALRYFYTNRLQPSDFNTMNFNTLMVVYECAKGLGSQSLMERVIYEILEESRGNNQWGFSMRSSRQVSKMVESIFTLTTEGERQSPIYRSFFDYLAAIAFQENFTRDLWFTDLLRNYTDLGVELLKATFGAANVGYDWMPVSIMCSGNGCDATVGLWTRCKACRKKGVVHGTQAWDDTDEEWENQPEADIYGIGY</sequence>
<dbReference type="AlphaFoldDB" id="W7HRK5"/>
<reference evidence="2 3" key="1">
    <citation type="submission" date="2013-05" db="EMBL/GenBank/DDBJ databases">
        <title>Drechslerella stenobrocha genome reveals carnivorous origination and mechanical trapping mechanism of predatory fungi.</title>
        <authorList>
            <person name="Liu X."/>
            <person name="Zhang W."/>
            <person name="Liu K."/>
        </authorList>
    </citation>
    <scope>NUCLEOTIDE SEQUENCE [LARGE SCALE GENOMIC DNA]</scope>
    <source>
        <strain evidence="2 3">248</strain>
    </source>
</reference>
<dbReference type="InterPro" id="IPR000210">
    <property type="entry name" value="BTB/POZ_dom"/>
</dbReference>
<dbReference type="CDD" id="cd18186">
    <property type="entry name" value="BTB_POZ_ZBTB_KLHL-like"/>
    <property type="match status" value="1"/>
</dbReference>
<evidence type="ECO:0000259" key="1">
    <source>
        <dbReference type="PROSITE" id="PS50097"/>
    </source>
</evidence>
<evidence type="ECO:0000313" key="2">
    <source>
        <dbReference type="EMBL" id="EWC46671.1"/>
    </source>
</evidence>
<dbReference type="Pfam" id="PF00651">
    <property type="entry name" value="BTB"/>
    <property type="match status" value="1"/>
</dbReference>
<dbReference type="InterPro" id="IPR011333">
    <property type="entry name" value="SKP1/BTB/POZ_sf"/>
</dbReference>
<dbReference type="HOGENOM" id="CLU_1111359_0_0_1"/>
<keyword evidence="3" id="KW-1185">Reference proteome</keyword>
<name>W7HRK5_9PEZI</name>
<evidence type="ECO:0000313" key="3">
    <source>
        <dbReference type="Proteomes" id="UP000024837"/>
    </source>
</evidence>
<dbReference type="Gene3D" id="3.30.710.10">
    <property type="entry name" value="Potassium Channel Kv1.1, Chain A"/>
    <property type="match status" value="1"/>
</dbReference>
<dbReference type="SUPFAM" id="SSF54695">
    <property type="entry name" value="POZ domain"/>
    <property type="match status" value="1"/>
</dbReference>
<dbReference type="Proteomes" id="UP000024837">
    <property type="component" value="Unassembled WGS sequence"/>
</dbReference>
<dbReference type="OrthoDB" id="5286434at2759"/>
<dbReference type="PROSITE" id="PS50097">
    <property type="entry name" value="BTB"/>
    <property type="match status" value="1"/>
</dbReference>
<proteinExistence type="predicted"/>
<organism evidence="2 3">
    <name type="scientific">Drechslerella stenobrocha 248</name>
    <dbReference type="NCBI Taxonomy" id="1043628"/>
    <lineage>
        <taxon>Eukaryota</taxon>
        <taxon>Fungi</taxon>
        <taxon>Dikarya</taxon>
        <taxon>Ascomycota</taxon>
        <taxon>Pezizomycotina</taxon>
        <taxon>Orbiliomycetes</taxon>
        <taxon>Orbiliales</taxon>
        <taxon>Orbiliaceae</taxon>
        <taxon>Drechslerella</taxon>
    </lineage>
</organism>
<dbReference type="EMBL" id="KI966416">
    <property type="protein sequence ID" value="EWC46671.1"/>
    <property type="molecule type" value="Genomic_DNA"/>
</dbReference>